<feature type="domain" description="Haemophore haem-binding" evidence="1">
    <location>
        <begin position="50"/>
        <end position="126"/>
    </location>
</feature>
<dbReference type="Gene3D" id="1.20.20.20">
    <property type="entry name" value="Haemophore, haem-binding domain"/>
    <property type="match status" value="1"/>
</dbReference>
<dbReference type="AlphaFoldDB" id="A0AAD1HLH3"/>
<dbReference type="EMBL" id="AP022561">
    <property type="protein sequence ID" value="BBX07552.1"/>
    <property type="molecule type" value="Genomic_DNA"/>
</dbReference>
<dbReference type="Proteomes" id="UP000467327">
    <property type="component" value="Chromosome"/>
</dbReference>
<evidence type="ECO:0000313" key="3">
    <source>
        <dbReference type="Proteomes" id="UP000467327"/>
    </source>
</evidence>
<organism evidence="2 3">
    <name type="scientific">Mycolicibacterium aichiense</name>
    <dbReference type="NCBI Taxonomy" id="1799"/>
    <lineage>
        <taxon>Bacteria</taxon>
        <taxon>Bacillati</taxon>
        <taxon>Actinomycetota</taxon>
        <taxon>Actinomycetes</taxon>
        <taxon>Mycobacteriales</taxon>
        <taxon>Mycobacteriaceae</taxon>
        <taxon>Mycolicibacterium</taxon>
    </lineage>
</organism>
<evidence type="ECO:0000259" key="1">
    <source>
        <dbReference type="Pfam" id="PF16525"/>
    </source>
</evidence>
<reference evidence="2 3" key="1">
    <citation type="journal article" date="2019" name="Emerg. Microbes Infect.">
        <title>Comprehensive subspecies identification of 175 nontuberculous mycobacteria species based on 7547 genomic profiles.</title>
        <authorList>
            <person name="Matsumoto Y."/>
            <person name="Kinjo T."/>
            <person name="Motooka D."/>
            <person name="Nabeya D."/>
            <person name="Jung N."/>
            <person name="Uechi K."/>
            <person name="Horii T."/>
            <person name="Iida T."/>
            <person name="Fujita J."/>
            <person name="Nakamura S."/>
        </authorList>
    </citation>
    <scope>NUCLEOTIDE SEQUENCE [LARGE SCALE GENOMIC DNA]</scope>
    <source>
        <strain evidence="2 3">JCM 6376</strain>
    </source>
</reference>
<dbReference type="InterPro" id="IPR038378">
    <property type="entry name" value="MHB_sf"/>
</dbReference>
<dbReference type="KEGG" id="maic:MAIC_23550"/>
<dbReference type="GO" id="GO:0020037">
    <property type="term" value="F:heme binding"/>
    <property type="evidence" value="ECO:0007669"/>
    <property type="project" value="InterPro"/>
</dbReference>
<dbReference type="NCBIfam" id="TIGR04529">
    <property type="entry name" value="MTB_hemophore"/>
    <property type="match status" value="1"/>
</dbReference>
<protein>
    <recommendedName>
        <fullName evidence="1">Haemophore haem-binding domain-containing protein</fullName>
    </recommendedName>
</protein>
<accession>A0AAD1HLH3</accession>
<evidence type="ECO:0000313" key="2">
    <source>
        <dbReference type="EMBL" id="BBX07552.1"/>
    </source>
</evidence>
<dbReference type="InterPro" id="IPR032407">
    <property type="entry name" value="MHB"/>
</dbReference>
<dbReference type="Pfam" id="PF16525">
    <property type="entry name" value="MHB"/>
    <property type="match status" value="1"/>
</dbReference>
<keyword evidence="3" id="KW-1185">Reference proteome</keyword>
<proteinExistence type="predicted"/>
<sequence>MAPIATIGRIYPMNIAEAAGARRTLGICLGAVAVGLASAVIAAPAAMAAPDCSKPAVDAQVAQSQGAIQGYLNTHPDGQRMLMTAALQPRAQASATLQAYAQSNPQEYQEFTALLAPLGTLQKQCGVQVIPPQYQWAFDQFVG</sequence>
<gene>
    <name evidence="2" type="ORF">MAIC_23550</name>
</gene>
<name>A0AAD1HLH3_9MYCO</name>